<protein>
    <submittedName>
        <fullName evidence="2">Polysaccharide pyruvyl transferase WcaK-like protein</fullName>
    </submittedName>
</protein>
<dbReference type="Proteomes" id="UP001264980">
    <property type="component" value="Unassembled WGS sequence"/>
</dbReference>
<reference evidence="2 3" key="1">
    <citation type="submission" date="2023-07" db="EMBL/GenBank/DDBJ databases">
        <title>Sorghum-associated microbial communities from plants grown in Nebraska, USA.</title>
        <authorList>
            <person name="Schachtman D."/>
        </authorList>
    </citation>
    <scope>NUCLEOTIDE SEQUENCE [LARGE SCALE GENOMIC DNA]</scope>
    <source>
        <strain evidence="2 3">BE57</strain>
    </source>
</reference>
<name>A0ABU1R780_9BACT</name>
<feature type="domain" description="Polysaccharide pyruvyl transferase" evidence="1">
    <location>
        <begin position="75"/>
        <end position="345"/>
    </location>
</feature>
<accession>A0ABU1R780</accession>
<dbReference type="Pfam" id="PF04230">
    <property type="entry name" value="PS_pyruv_trans"/>
    <property type="match status" value="1"/>
</dbReference>
<comment type="caution">
    <text evidence="2">The sequence shown here is derived from an EMBL/GenBank/DDBJ whole genome shotgun (WGS) entry which is preliminary data.</text>
</comment>
<dbReference type="RefSeq" id="WP_309992361.1">
    <property type="nucleotide sequence ID" value="NZ_JAVDTI010000008.1"/>
</dbReference>
<dbReference type="EMBL" id="JAVDTI010000008">
    <property type="protein sequence ID" value="MDR6809228.1"/>
    <property type="molecule type" value="Genomic_DNA"/>
</dbReference>
<keyword evidence="3" id="KW-1185">Reference proteome</keyword>
<organism evidence="2 3">
    <name type="scientific">Dyadobacter fermentans</name>
    <dbReference type="NCBI Taxonomy" id="94254"/>
    <lineage>
        <taxon>Bacteria</taxon>
        <taxon>Pseudomonadati</taxon>
        <taxon>Bacteroidota</taxon>
        <taxon>Cytophagia</taxon>
        <taxon>Cytophagales</taxon>
        <taxon>Spirosomataceae</taxon>
        <taxon>Dyadobacter</taxon>
    </lineage>
</organism>
<evidence type="ECO:0000313" key="3">
    <source>
        <dbReference type="Proteomes" id="UP001264980"/>
    </source>
</evidence>
<proteinExistence type="predicted"/>
<dbReference type="InterPro" id="IPR007345">
    <property type="entry name" value="Polysacch_pyruvyl_Trfase"/>
</dbReference>
<sequence>MQQVKTFLKILPDNLLWSGTKFLAKFKKRTDNNAILLIPAGDLDGGFGEDIMITSFIKNFSNDRPVTVLTYNVIHRPDYLDKFGNVSYAGGFRDLNYLKLFGLMREHSEVLVIGADIMDGTYGLFASLLRLRMLRLANILGLTAKVSGFSVSKNILPRVKEEFMLASQTTKIKARDIDSFQRLASFLPESRLVLTNDIAFICPTIPVTYEGKEFEAYQSWCDSEKQKNKKIIGICPNSIQAKKIGLDRYVADLTLLIDNFLSVQDFSLIFLYHDTRPLCGNDTDKTISERLFKHFKSKNVSCYLPDEIKNGVSLKGYLNSIDFTVTGRMHLGISGIVARKPMYGICYANKFEGMLKLFDIDPSICLVDYTDMKNSSSTIKSFLDEQDKLIAQIDKKLPEVQFNTQSNNW</sequence>
<evidence type="ECO:0000259" key="1">
    <source>
        <dbReference type="Pfam" id="PF04230"/>
    </source>
</evidence>
<gene>
    <name evidence="2" type="ORF">J2W84_006293</name>
</gene>
<evidence type="ECO:0000313" key="2">
    <source>
        <dbReference type="EMBL" id="MDR6809228.1"/>
    </source>
</evidence>